<sequence length="142" mass="16440">MSFMDLEAFRKTDEPVCEFNDFAGNFPGYILNRYVAPRTDIYQTDKTIIIKSEVPGISKDDMEIIVENTYVKLSGHKRRVKTANNEEIYRSEQFYGRFSRILPLPCEVQPDKAVAEYRDGILTIIIPKSDSKTSHGRRIEIK</sequence>
<dbReference type="InterPro" id="IPR007052">
    <property type="entry name" value="CS_dom"/>
</dbReference>
<dbReference type="PROSITE" id="PS01031">
    <property type="entry name" value="SHSP"/>
    <property type="match status" value="1"/>
</dbReference>
<dbReference type="InterPro" id="IPR031107">
    <property type="entry name" value="Small_HSP"/>
</dbReference>
<dbReference type="AlphaFoldDB" id="A0A1B1YG52"/>
<reference evidence="5 6" key="1">
    <citation type="submission" date="2016-02" db="EMBL/GenBank/DDBJ databases">
        <title>Comparison of Clostridium stercorarium subspecies using comparative genomics and transcriptomics.</title>
        <authorList>
            <person name="Schellenberg J."/>
            <person name="Thallinger G."/>
            <person name="Levin D.B."/>
            <person name="Zhang X."/>
            <person name="Alvare G."/>
            <person name="Fristensky B."/>
            <person name="Sparling R."/>
        </authorList>
    </citation>
    <scope>NUCLEOTIDE SEQUENCE [LARGE SCALE GENOMIC DNA]</scope>
    <source>
        <strain evidence="5 6">DSM 2910</strain>
    </source>
</reference>
<proteinExistence type="inferred from homology"/>
<evidence type="ECO:0000256" key="1">
    <source>
        <dbReference type="PROSITE-ProRule" id="PRU00285"/>
    </source>
</evidence>
<dbReference type="InterPro" id="IPR002068">
    <property type="entry name" value="A-crystallin/Hsp20_dom"/>
</dbReference>
<evidence type="ECO:0000256" key="2">
    <source>
        <dbReference type="RuleBase" id="RU003616"/>
    </source>
</evidence>
<dbReference type="Proteomes" id="UP000092971">
    <property type="component" value="Chromosome"/>
</dbReference>
<dbReference type="Pfam" id="PF00011">
    <property type="entry name" value="HSP20"/>
    <property type="match status" value="1"/>
</dbReference>
<feature type="domain" description="CS" evidence="4">
    <location>
        <begin position="34"/>
        <end position="140"/>
    </location>
</feature>
<evidence type="ECO:0000259" key="4">
    <source>
        <dbReference type="PROSITE" id="PS51203"/>
    </source>
</evidence>
<dbReference type="SUPFAM" id="SSF49764">
    <property type="entry name" value="HSP20-like chaperones"/>
    <property type="match status" value="1"/>
</dbReference>
<evidence type="ECO:0000259" key="3">
    <source>
        <dbReference type="PROSITE" id="PS01031"/>
    </source>
</evidence>
<dbReference type="Gene3D" id="2.60.40.790">
    <property type="match status" value="1"/>
</dbReference>
<dbReference type="PROSITE" id="PS51203">
    <property type="entry name" value="CS"/>
    <property type="match status" value="1"/>
</dbReference>
<evidence type="ECO:0000313" key="5">
    <source>
        <dbReference type="EMBL" id="ANW99747.1"/>
    </source>
</evidence>
<dbReference type="EMBL" id="CP014672">
    <property type="protein sequence ID" value="ANW99747.1"/>
    <property type="molecule type" value="Genomic_DNA"/>
</dbReference>
<dbReference type="RefSeq" id="WP_051492324.1">
    <property type="nucleotide sequence ID" value="NZ_CP014672.1"/>
</dbReference>
<accession>A0A1B1YG52</accession>
<name>A0A1B1YG52_THEST</name>
<evidence type="ECO:0000313" key="6">
    <source>
        <dbReference type="Proteomes" id="UP000092971"/>
    </source>
</evidence>
<feature type="domain" description="SHSP" evidence="3">
    <location>
        <begin position="30"/>
        <end position="142"/>
    </location>
</feature>
<dbReference type="CDD" id="cd06464">
    <property type="entry name" value="ACD_sHsps-like"/>
    <property type="match status" value="1"/>
</dbReference>
<organism evidence="5 6">
    <name type="scientific">Thermoclostridium stercorarium subsp. thermolacticum DSM 2910</name>
    <dbReference type="NCBI Taxonomy" id="1121336"/>
    <lineage>
        <taxon>Bacteria</taxon>
        <taxon>Bacillati</taxon>
        <taxon>Bacillota</taxon>
        <taxon>Clostridia</taxon>
        <taxon>Eubacteriales</taxon>
        <taxon>Oscillospiraceae</taxon>
        <taxon>Thermoclostridium</taxon>
    </lineage>
</organism>
<dbReference type="OrthoDB" id="9811615at2"/>
<dbReference type="PANTHER" id="PTHR11527">
    <property type="entry name" value="HEAT-SHOCK PROTEIN 20 FAMILY MEMBER"/>
    <property type="match status" value="1"/>
</dbReference>
<gene>
    <name evidence="5" type="ORF">CSTERTH_12255</name>
</gene>
<comment type="similarity">
    <text evidence="1 2">Belongs to the small heat shock protein (HSP20) family.</text>
</comment>
<dbReference type="InterPro" id="IPR008978">
    <property type="entry name" value="HSP20-like_chaperone"/>
</dbReference>
<protein>
    <submittedName>
        <fullName evidence="5">Uncharacterized protein</fullName>
    </submittedName>
</protein>